<proteinExistence type="predicted"/>
<evidence type="ECO:0000313" key="2">
    <source>
        <dbReference type="Proteomes" id="UP000033774"/>
    </source>
</evidence>
<gene>
    <name evidence="1" type="ORF">VZ95_12160</name>
</gene>
<reference evidence="1 2" key="1">
    <citation type="submission" date="2015-03" db="EMBL/GenBank/DDBJ databases">
        <title>Draft genome sequence of Elstera litoralis.</title>
        <authorList>
            <person name="Rahalkar M.C."/>
            <person name="Dhakephalkar P.K."/>
            <person name="Pore S.D."/>
            <person name="Arora P."/>
            <person name="Kapse N.G."/>
            <person name="Pandit P.S."/>
        </authorList>
    </citation>
    <scope>NUCLEOTIDE SEQUENCE [LARGE SCALE GENOMIC DNA]</scope>
    <source>
        <strain evidence="1 2">Dia-1</strain>
    </source>
</reference>
<accession>A0A0F3IRG3</accession>
<name>A0A0F3IRG3_9PROT</name>
<organism evidence="1 2">
    <name type="scientific">Elstera litoralis</name>
    <dbReference type="NCBI Taxonomy" id="552518"/>
    <lineage>
        <taxon>Bacteria</taxon>
        <taxon>Pseudomonadati</taxon>
        <taxon>Pseudomonadota</taxon>
        <taxon>Alphaproteobacteria</taxon>
        <taxon>Rhodospirillales</taxon>
        <taxon>Rhodospirillaceae</taxon>
        <taxon>Elstera</taxon>
    </lineage>
</organism>
<sequence>MPLYAAAAAVQAVLDPAKAFGQTGAEVLTSLVLREFDRVRPASEAIGLGKEGLIALLALGVLADGLTQDQIGDLIDLGVGAAVKADYFERLAESPWWQQGRLLRLEPDALAAAFLNRALFPTKLPQGRKELPDWLYAALRTSAQPLPGGWNGFCSISLASRCVTGAATRSKTRWWRV</sequence>
<dbReference type="AlphaFoldDB" id="A0A0F3IRG3"/>
<evidence type="ECO:0000313" key="1">
    <source>
        <dbReference type="EMBL" id="KJV09345.1"/>
    </source>
</evidence>
<protein>
    <submittedName>
        <fullName evidence="1">Uncharacterized protein</fullName>
    </submittedName>
</protein>
<dbReference type="Proteomes" id="UP000033774">
    <property type="component" value="Unassembled WGS sequence"/>
</dbReference>
<dbReference type="EMBL" id="LAJY01000300">
    <property type="protein sequence ID" value="KJV09345.1"/>
    <property type="molecule type" value="Genomic_DNA"/>
</dbReference>
<comment type="caution">
    <text evidence="1">The sequence shown here is derived from an EMBL/GenBank/DDBJ whole genome shotgun (WGS) entry which is preliminary data.</text>
</comment>
<keyword evidence="2" id="KW-1185">Reference proteome</keyword>